<keyword evidence="2" id="KW-0479">Metal-binding</keyword>
<dbReference type="PRINTS" id="PR00463">
    <property type="entry name" value="EP450I"/>
</dbReference>
<evidence type="ECO:0008006" key="6">
    <source>
        <dbReference type="Google" id="ProtNLM"/>
    </source>
</evidence>
<dbReference type="PANTHER" id="PTHR24305:SF164">
    <property type="entry name" value="P450, PUTATIVE (EUROFUNG)-RELATED"/>
    <property type="match status" value="1"/>
</dbReference>
<dbReference type="Proteomes" id="UP000294003">
    <property type="component" value="Unassembled WGS sequence"/>
</dbReference>
<comment type="caution">
    <text evidence="4">The sequence shown here is derived from an EMBL/GenBank/DDBJ whole genome shotgun (WGS) entry which is preliminary data.</text>
</comment>
<evidence type="ECO:0000256" key="1">
    <source>
        <dbReference type="ARBA" id="ARBA00022617"/>
    </source>
</evidence>
<dbReference type="InterPro" id="IPR036396">
    <property type="entry name" value="Cyt_P450_sf"/>
</dbReference>
<protein>
    <recommendedName>
        <fullName evidence="6">Cytochrome P450</fullName>
    </recommendedName>
</protein>
<reference evidence="4 5" key="1">
    <citation type="submission" date="2018-06" db="EMBL/GenBank/DDBJ databases">
        <title>Complete Genomes of Monosporascus.</title>
        <authorList>
            <person name="Robinson A.J."/>
            <person name="Natvig D.O."/>
        </authorList>
    </citation>
    <scope>NUCLEOTIDE SEQUENCE [LARGE SCALE GENOMIC DNA]</scope>
    <source>
        <strain evidence="4 5">CBS 609.92</strain>
    </source>
</reference>
<keyword evidence="5" id="KW-1185">Reference proteome</keyword>
<organism evidence="4 5">
    <name type="scientific">Monosporascus cannonballus</name>
    <dbReference type="NCBI Taxonomy" id="155416"/>
    <lineage>
        <taxon>Eukaryota</taxon>
        <taxon>Fungi</taxon>
        <taxon>Dikarya</taxon>
        <taxon>Ascomycota</taxon>
        <taxon>Pezizomycotina</taxon>
        <taxon>Sordariomycetes</taxon>
        <taxon>Xylariomycetidae</taxon>
        <taxon>Xylariales</taxon>
        <taxon>Xylariales incertae sedis</taxon>
        <taxon>Monosporascus</taxon>
    </lineage>
</organism>
<dbReference type="InterPro" id="IPR002401">
    <property type="entry name" value="Cyt_P450_E_grp-I"/>
</dbReference>
<name>A0ABY0GY15_9PEZI</name>
<proteinExistence type="predicted"/>
<evidence type="ECO:0000313" key="5">
    <source>
        <dbReference type="Proteomes" id="UP000294003"/>
    </source>
</evidence>
<evidence type="ECO:0000313" key="4">
    <source>
        <dbReference type="EMBL" id="RYO79462.1"/>
    </source>
</evidence>
<dbReference type="InterPro" id="IPR050121">
    <property type="entry name" value="Cytochrome_P450_monoxygenase"/>
</dbReference>
<accession>A0ABY0GY15</accession>
<sequence>MCYSATCPTCSKKSWRGCGNHIPSALSGVPENRWCTCTPPIVVDGKAYPPAAKLEIPGLSWLTSLLGGGKDGSKDEDDTKGQRRALKKASTCLLWALLYIWRSLASPLRRIPGPAVSLFSSWLLKYHEFFANSTRYIHRLHLEYGPVVRIAPNEVSFASLEGVREIYGSGGSGYDKTEFYNLFTVYGRRTMFSTLNKEDVSLHDYAFDCVTHHLFEPYGSDSLRDPAHEEIMKQVTFDDSLQNRLIAYYNPTLHRMIGGFLSLFAKPRETPLADNFVISTSEKTGAAQFTLLNRMQDKAHGLDRMDMAAECTDHMAAGIDTTGDALCFLMWEISQPRSFHVQRRLQEELRSSAGLPFDKLPYLDAVVSEGLRCFPAIPMSLPRYVPAGGRTIDGYFLPEKTIVSCQAYSTHRIDESVFPQPGLFNPERWLEEKGELDRKRLFFAFASGGRGCIGKHLALAEMKTLLRDVYSRFSTIPDPSMTEGDMQMSDQLISSQPKGKKCYMRLVPLDAEDTSAL</sequence>
<dbReference type="EMBL" id="QJNS01000329">
    <property type="protein sequence ID" value="RYO79462.1"/>
    <property type="molecule type" value="Genomic_DNA"/>
</dbReference>
<keyword evidence="3" id="KW-0408">Iron</keyword>
<keyword evidence="1" id="KW-0349">Heme</keyword>
<dbReference type="InterPro" id="IPR001128">
    <property type="entry name" value="Cyt_P450"/>
</dbReference>
<evidence type="ECO:0000256" key="2">
    <source>
        <dbReference type="ARBA" id="ARBA00022723"/>
    </source>
</evidence>
<dbReference type="Gene3D" id="1.10.630.10">
    <property type="entry name" value="Cytochrome P450"/>
    <property type="match status" value="1"/>
</dbReference>
<dbReference type="PANTHER" id="PTHR24305">
    <property type="entry name" value="CYTOCHROME P450"/>
    <property type="match status" value="1"/>
</dbReference>
<dbReference type="Pfam" id="PF00067">
    <property type="entry name" value="p450"/>
    <property type="match status" value="1"/>
</dbReference>
<evidence type="ECO:0000256" key="3">
    <source>
        <dbReference type="ARBA" id="ARBA00023004"/>
    </source>
</evidence>
<dbReference type="SUPFAM" id="SSF48264">
    <property type="entry name" value="Cytochrome P450"/>
    <property type="match status" value="1"/>
</dbReference>
<gene>
    <name evidence="4" type="ORF">DL762_008155</name>
</gene>
<dbReference type="PRINTS" id="PR00385">
    <property type="entry name" value="P450"/>
</dbReference>